<evidence type="ECO:0000313" key="7">
    <source>
        <dbReference type="EMBL" id="PZQ16475.1"/>
    </source>
</evidence>
<dbReference type="Gene3D" id="3.40.50.200">
    <property type="entry name" value="Peptidase S8/S53 domain"/>
    <property type="match status" value="1"/>
</dbReference>
<evidence type="ECO:0000259" key="6">
    <source>
        <dbReference type="Pfam" id="PF00082"/>
    </source>
</evidence>
<dbReference type="Pfam" id="PF00082">
    <property type="entry name" value="Peptidase_S8"/>
    <property type="match status" value="1"/>
</dbReference>
<dbReference type="PROSITE" id="PS00138">
    <property type="entry name" value="SUBTILASE_SER"/>
    <property type="match status" value="1"/>
</dbReference>
<dbReference type="EMBL" id="QFPO01000005">
    <property type="protein sequence ID" value="PZQ16475.1"/>
    <property type="molecule type" value="Genomic_DNA"/>
</dbReference>
<keyword evidence="4 5" id="KW-0720">Serine protease</keyword>
<dbReference type="InterPro" id="IPR050131">
    <property type="entry name" value="Peptidase_S8_subtilisin-like"/>
</dbReference>
<organism evidence="7 8">
    <name type="scientific">Rhodanobacter denitrificans</name>
    <dbReference type="NCBI Taxonomy" id="666685"/>
    <lineage>
        <taxon>Bacteria</taxon>
        <taxon>Pseudomonadati</taxon>
        <taxon>Pseudomonadota</taxon>
        <taxon>Gammaproteobacteria</taxon>
        <taxon>Lysobacterales</taxon>
        <taxon>Rhodanobacteraceae</taxon>
        <taxon>Rhodanobacter</taxon>
    </lineage>
</organism>
<gene>
    <name evidence="7" type="ORF">DI564_07545</name>
</gene>
<keyword evidence="2 5" id="KW-0645">Protease</keyword>
<name>A0A2W5KNK0_9GAMM</name>
<feature type="active site" description="Charge relay system" evidence="5">
    <location>
        <position position="560"/>
    </location>
</feature>
<dbReference type="InterPro" id="IPR000209">
    <property type="entry name" value="Peptidase_S8/S53_dom"/>
</dbReference>
<dbReference type="AlphaFoldDB" id="A0A2W5KNK0"/>
<evidence type="ECO:0000313" key="8">
    <source>
        <dbReference type="Proteomes" id="UP000249046"/>
    </source>
</evidence>
<dbReference type="PANTHER" id="PTHR43806">
    <property type="entry name" value="PEPTIDASE S8"/>
    <property type="match status" value="1"/>
</dbReference>
<evidence type="ECO:0000256" key="5">
    <source>
        <dbReference type="PROSITE-ProRule" id="PRU01240"/>
    </source>
</evidence>
<dbReference type="SUPFAM" id="SSF52743">
    <property type="entry name" value="Subtilisin-like"/>
    <property type="match status" value="1"/>
</dbReference>
<protein>
    <recommendedName>
        <fullName evidence="6">Peptidase S8/S53 domain-containing protein</fullName>
    </recommendedName>
</protein>
<dbReference type="PANTHER" id="PTHR43806:SF11">
    <property type="entry name" value="CEREVISIN-RELATED"/>
    <property type="match status" value="1"/>
</dbReference>
<dbReference type="PRINTS" id="PR00723">
    <property type="entry name" value="SUBTILISIN"/>
</dbReference>
<dbReference type="InterPro" id="IPR015500">
    <property type="entry name" value="Peptidase_S8_subtilisin-rel"/>
</dbReference>
<evidence type="ECO:0000256" key="1">
    <source>
        <dbReference type="ARBA" id="ARBA00011073"/>
    </source>
</evidence>
<evidence type="ECO:0000256" key="4">
    <source>
        <dbReference type="ARBA" id="ARBA00022825"/>
    </source>
</evidence>
<accession>A0A2W5KNK0</accession>
<dbReference type="InterPro" id="IPR036852">
    <property type="entry name" value="Peptidase_S8/S53_dom_sf"/>
</dbReference>
<evidence type="ECO:0000256" key="2">
    <source>
        <dbReference type="ARBA" id="ARBA00022670"/>
    </source>
</evidence>
<evidence type="ECO:0000256" key="3">
    <source>
        <dbReference type="ARBA" id="ARBA00022801"/>
    </source>
</evidence>
<dbReference type="InterPro" id="IPR023828">
    <property type="entry name" value="Peptidase_S8_Ser-AS"/>
</dbReference>
<feature type="active site" description="Charge relay system" evidence="5">
    <location>
        <position position="294"/>
    </location>
</feature>
<comment type="similarity">
    <text evidence="1 5">Belongs to the peptidase S8 family.</text>
</comment>
<feature type="domain" description="Peptidase S8/S53" evidence="6">
    <location>
        <begin position="311"/>
        <end position="606"/>
    </location>
</feature>
<dbReference type="PROSITE" id="PS51892">
    <property type="entry name" value="SUBTILASE"/>
    <property type="match status" value="1"/>
</dbReference>
<dbReference type="GO" id="GO:0006508">
    <property type="term" value="P:proteolysis"/>
    <property type="evidence" value="ECO:0007669"/>
    <property type="project" value="UniProtKB-KW"/>
</dbReference>
<feature type="active site" description="Charge relay system" evidence="5">
    <location>
        <position position="351"/>
    </location>
</feature>
<dbReference type="Proteomes" id="UP000249046">
    <property type="component" value="Unassembled WGS sequence"/>
</dbReference>
<dbReference type="GO" id="GO:0004252">
    <property type="term" value="F:serine-type endopeptidase activity"/>
    <property type="evidence" value="ECO:0007669"/>
    <property type="project" value="UniProtKB-UniRule"/>
</dbReference>
<comment type="caution">
    <text evidence="7">The sequence shown here is derived from an EMBL/GenBank/DDBJ whole genome shotgun (WGS) entry which is preliminary data.</text>
</comment>
<keyword evidence="3 5" id="KW-0378">Hydrolase</keyword>
<reference evidence="7 8" key="1">
    <citation type="submission" date="2017-08" db="EMBL/GenBank/DDBJ databases">
        <title>Infants hospitalized years apart are colonized by the same room-sourced microbial strains.</title>
        <authorList>
            <person name="Brooks B."/>
            <person name="Olm M.R."/>
            <person name="Firek B.A."/>
            <person name="Baker R."/>
            <person name="Thomas B.C."/>
            <person name="Morowitz M.J."/>
            <person name="Banfield J.F."/>
        </authorList>
    </citation>
    <scope>NUCLEOTIDE SEQUENCE [LARGE SCALE GENOMIC DNA]</scope>
    <source>
        <strain evidence="7">S2_005_003_R2_42</strain>
    </source>
</reference>
<proteinExistence type="inferred from homology"/>
<sequence length="916" mass="97311">MMVDLDHAVMPSGREHRERMHIEISHAGSMRAGDAWRACAQQHSGDRSSCAEDGSVRHVAFFSGGDCFRNGVARPRSVFRFYMCSDGEKTMKKLTIQKAGARVLGSLRTSSLTIALAWVAGAAVAQENYGSPALNRVVVLVADNSAGSSLSAASLVQAVQQPDGRSDVHASLGKPVSARAVFSTVTDTTDMSEELAQLEELMARYVVLEYGSVDEAISAQYMLSSDRRFANVELVHEGRLAATPNDPRFPYSSGGWGPPDPVPVDYQWASQAGILDLPAAWDRTKGWATIGIVDSGPPIGTDPTTRREYRIDHEDLQQVVSYTHSWNFAAVPSTRYLATLPNGLVQTLNPHGSHVLGIAAARGNNGIGVAGTCWNCSVNYGQFSSGEDNIAAAIAYLADKGSQVINLSWGDAVGSCGTPGVTDSVICPALAKMALRDSTMAASAGNDLATSVEFPARDSRVISVGGTDPLNDQWDERDWPAGPSDITTGPYTGCPNLGLGPLIECGSNSGLAGPILDFVAPARKIISTVQVGSVYRSDLVDACNDSNFAPAGYAYCTGTSMSAPFVSGIVALLRSANPLLNRTSIYSVIKAYASGGGFLSTVMGWGRPNAGASVEKVMGKVGGHTVPTRLTPMFALVNNTYKDRLYTTRPQLASAAIAGNYLATPDTGTIPSTYSYATAPTTEASAVWGYEVYPGYTWTLRPRASFWVFTTSDPISFTTGGRLLLGTGLGVQTALKPLYRLSFLDPQPGVAPACDRFEHAYATEQAVIDYLTGTDFCTGHGYTAQRTFNVDAIEGYVMATCPYGYTCNNFADGSEPQKLFRRYSAAEDKWALLLESQLASFPSYTADWPGSTGFLGYVFPNVDTDGEGLPDGLERMYGMAIVGGDSDCDGLADEVEFPIAGLQPAGYDPLAGGTCL</sequence>